<proteinExistence type="predicted"/>
<dbReference type="InterPro" id="IPR005604">
    <property type="entry name" value="Phage_T7_tail_fibre-like_N"/>
</dbReference>
<dbReference type="EMBL" id="MT740728">
    <property type="protein sequence ID" value="QMV32539.1"/>
    <property type="molecule type" value="Genomic_DNA"/>
</dbReference>
<reference evidence="5 6" key="1">
    <citation type="submission" date="2020-07" db="EMBL/GenBank/DDBJ databases">
        <title>Ralstonia phages.</title>
        <authorList>
            <person name="Trotereau A."/>
            <person name="Boyer C."/>
            <person name="Torres-Barcelo C."/>
        </authorList>
    </citation>
    <scope>NUCLEOTIDE SEQUENCE [LARGE SCALE GENOMIC DNA]</scope>
</reference>
<accession>A0A7G5B8B6</accession>
<protein>
    <recommendedName>
        <fullName evidence="4">Peptidase S74 domain-containing protein</fullName>
    </recommendedName>
</protein>
<sequence length="623" mass="64593">MGTLDPWINSSTGDGYRNSVVAIPGDGVKTAFDFNFGGGYIDKSHIKVYTYDTRTGHTETVAFSWLGPNTIQVLPAPPSYIHVVIYRDTPKSQPLVDFTTNASMTEKNLDLMARQAIFAAAEMVDRFDSINAGSSEAIERSLVALDTANSAKAEAQAATATANAATATANTATSTAAAAVGTANNALSVAQGIDAKAQQALDNSLGATNIATNAQSIAQGIDAKATQAINTANSANTKADQALATASGKRDGVWYSYVGSGTGGLAIMRGTVANPGQPVWQFYSDPNGSSAIAHYNDSGIPDWTPIGFNQVDKRLTFSSNVWMDFGTSRLSNVGDPVASGDAATRGWTEARYAHLNGGGTNPMQTIPWDDYQAVGGYAVGLTYRNNGADKAGIGAYGSVGNGWGNALYFGTGANFWNVTDPTSRGLYVQPAGNTLKGNTKVEGDITATTTAHIGSGLYIGETLGTNGNAALEIGSLSGVGTPFIDFHSSGTGSDFDARIIASGGNATAGQGFLSVQAAQGMACSGPVSGTSDERLKKDWQDIPEDTVDKLAEVLAGGYTHIESGAARIGVSAQSLYKVFPRAVGENIDGMLMVSYGEAALVAAVALARRVVKLEKRISTLEAR</sequence>
<evidence type="ECO:0000256" key="2">
    <source>
        <dbReference type="ARBA" id="ARBA00022732"/>
    </source>
</evidence>
<comment type="subcellular location">
    <subcellularLocation>
        <location evidence="1">Virion</location>
    </subcellularLocation>
</comment>
<name>A0A7G5B8B6_9CAUD</name>
<evidence type="ECO:0000256" key="3">
    <source>
        <dbReference type="ARBA" id="ARBA00022844"/>
    </source>
</evidence>
<dbReference type="Pfam" id="PF03906">
    <property type="entry name" value="Phage_T7_tail"/>
    <property type="match status" value="1"/>
</dbReference>
<evidence type="ECO:0000313" key="6">
    <source>
        <dbReference type="Proteomes" id="UP000515762"/>
    </source>
</evidence>
<dbReference type="Pfam" id="PF13884">
    <property type="entry name" value="Peptidase_S74"/>
    <property type="match status" value="1"/>
</dbReference>
<dbReference type="PROSITE" id="PS51688">
    <property type="entry name" value="ICA"/>
    <property type="match status" value="1"/>
</dbReference>
<keyword evidence="6" id="KW-1185">Reference proteome</keyword>
<dbReference type="GO" id="GO:0098015">
    <property type="term" value="C:virus tail"/>
    <property type="evidence" value="ECO:0007669"/>
    <property type="project" value="UniProtKB-KW"/>
</dbReference>
<dbReference type="Proteomes" id="UP000515762">
    <property type="component" value="Segment"/>
</dbReference>
<gene>
    <name evidence="5" type="ORF">A1_00019</name>
</gene>
<feature type="domain" description="Peptidase S74" evidence="4">
    <location>
        <begin position="531"/>
        <end position="623"/>
    </location>
</feature>
<evidence type="ECO:0000259" key="4">
    <source>
        <dbReference type="PROSITE" id="PS51688"/>
    </source>
</evidence>
<evidence type="ECO:0000313" key="5">
    <source>
        <dbReference type="EMBL" id="QMV32539.1"/>
    </source>
</evidence>
<dbReference type="InterPro" id="IPR030392">
    <property type="entry name" value="S74_ICA"/>
</dbReference>
<organism evidence="5 6">
    <name type="scientific">Ralstonia phage Anchaing</name>
    <dbReference type="NCBI Taxonomy" id="2759719"/>
    <lineage>
        <taxon>Viruses</taxon>
        <taxon>Duplodnaviria</taxon>
        <taxon>Heunggongvirae</taxon>
        <taxon>Uroviricota</taxon>
        <taxon>Caudoviricetes</taxon>
        <taxon>Autographivirales</taxon>
        <taxon>Autonotataviridae</taxon>
        <taxon>Anchaingvirus</taxon>
        <taxon>Anchaingvirus anchaing</taxon>
    </lineage>
</organism>
<keyword evidence="2" id="KW-1227">Viral tail protein</keyword>
<evidence type="ECO:0000256" key="1">
    <source>
        <dbReference type="ARBA" id="ARBA00004328"/>
    </source>
</evidence>
<keyword evidence="3" id="KW-0946">Virion</keyword>